<evidence type="ECO:0000313" key="2">
    <source>
        <dbReference type="Proteomes" id="UP000177169"/>
    </source>
</evidence>
<dbReference type="SUPFAM" id="SSF158446">
    <property type="entry name" value="IVS-encoded protein-like"/>
    <property type="match status" value="1"/>
</dbReference>
<evidence type="ECO:0008006" key="3">
    <source>
        <dbReference type="Google" id="ProtNLM"/>
    </source>
</evidence>
<gene>
    <name evidence="1" type="ORF">A3D01_03285</name>
</gene>
<name>A0A1F7Z6I6_9BACT</name>
<evidence type="ECO:0000313" key="1">
    <source>
        <dbReference type="EMBL" id="OGM34538.1"/>
    </source>
</evidence>
<dbReference type="Pfam" id="PF05635">
    <property type="entry name" value="23S_rRNA_IVP"/>
    <property type="match status" value="1"/>
</dbReference>
<accession>A0A1F7Z6I6</accession>
<dbReference type="NCBIfam" id="TIGR02436">
    <property type="entry name" value="four helix bundle protein"/>
    <property type="match status" value="1"/>
</dbReference>
<dbReference type="STRING" id="1802505.A3D01_03285"/>
<comment type="caution">
    <text evidence="1">The sequence shown here is derived from an EMBL/GenBank/DDBJ whole genome shotgun (WGS) entry which is preliminary data.</text>
</comment>
<dbReference type="InterPro" id="IPR036583">
    <property type="entry name" value="23S_rRNA_IVS_sf"/>
</dbReference>
<dbReference type="PANTHER" id="PTHR38471:SF2">
    <property type="entry name" value="FOUR HELIX BUNDLE PROTEIN"/>
    <property type="match status" value="1"/>
</dbReference>
<dbReference type="AlphaFoldDB" id="A0A1F7Z6I6"/>
<protein>
    <recommendedName>
        <fullName evidence="3">Four helix bundle protein</fullName>
    </recommendedName>
</protein>
<proteinExistence type="predicted"/>
<organism evidence="1 2">
    <name type="scientific">Candidatus Woesebacteria bacterium RIFCSPHIGHO2_02_FULL_39_13</name>
    <dbReference type="NCBI Taxonomy" id="1802505"/>
    <lineage>
        <taxon>Bacteria</taxon>
        <taxon>Candidatus Woeseibacteriota</taxon>
    </lineage>
</organism>
<dbReference type="InterPro" id="IPR012657">
    <property type="entry name" value="23S_rRNA-intervening_sequence"/>
</dbReference>
<sequence length="141" mass="16151">MNKPITKFSNKRKYDLEERTARFAENVIGLVKQIPVNPVNKRIIEQLVGSAGSLGANYCEANEAESKKDFIHKIGICKKETKEAKHWLRLLKVSDHEYELGVEPLSEEAQELLLIFSSINQSAKRKSIENYYLKNSLKIES</sequence>
<dbReference type="Gene3D" id="1.20.1440.60">
    <property type="entry name" value="23S rRNA-intervening sequence"/>
    <property type="match status" value="1"/>
</dbReference>
<dbReference type="EMBL" id="MGGR01000005">
    <property type="protein sequence ID" value="OGM34538.1"/>
    <property type="molecule type" value="Genomic_DNA"/>
</dbReference>
<dbReference type="PANTHER" id="PTHR38471">
    <property type="entry name" value="FOUR HELIX BUNDLE PROTEIN"/>
    <property type="match status" value="1"/>
</dbReference>
<dbReference type="Proteomes" id="UP000177169">
    <property type="component" value="Unassembled WGS sequence"/>
</dbReference>
<dbReference type="PIRSF" id="PIRSF035652">
    <property type="entry name" value="CHP02436"/>
    <property type="match status" value="1"/>
</dbReference>
<reference evidence="1 2" key="1">
    <citation type="journal article" date="2016" name="Nat. Commun.">
        <title>Thousands of microbial genomes shed light on interconnected biogeochemical processes in an aquifer system.</title>
        <authorList>
            <person name="Anantharaman K."/>
            <person name="Brown C.T."/>
            <person name="Hug L.A."/>
            <person name="Sharon I."/>
            <person name="Castelle C.J."/>
            <person name="Probst A.J."/>
            <person name="Thomas B.C."/>
            <person name="Singh A."/>
            <person name="Wilkins M.J."/>
            <person name="Karaoz U."/>
            <person name="Brodie E.L."/>
            <person name="Williams K.H."/>
            <person name="Hubbard S.S."/>
            <person name="Banfield J.F."/>
        </authorList>
    </citation>
    <scope>NUCLEOTIDE SEQUENCE [LARGE SCALE GENOMIC DNA]</scope>
</reference>